<evidence type="ECO:0000313" key="2">
    <source>
        <dbReference type="Proteomes" id="UP001295740"/>
    </source>
</evidence>
<accession>A0AAI8VG65</accession>
<comment type="caution">
    <text evidence="1">The sequence shown here is derived from an EMBL/GenBank/DDBJ whole genome shotgun (WGS) entry which is preliminary data.</text>
</comment>
<evidence type="ECO:0000313" key="1">
    <source>
        <dbReference type="EMBL" id="CAJ2503956.1"/>
    </source>
</evidence>
<name>A0AAI8VG65_9PEZI</name>
<organism evidence="1 2">
    <name type="scientific">Anthostomella pinea</name>
    <dbReference type="NCBI Taxonomy" id="933095"/>
    <lineage>
        <taxon>Eukaryota</taxon>
        <taxon>Fungi</taxon>
        <taxon>Dikarya</taxon>
        <taxon>Ascomycota</taxon>
        <taxon>Pezizomycotina</taxon>
        <taxon>Sordariomycetes</taxon>
        <taxon>Xylariomycetidae</taxon>
        <taxon>Xylariales</taxon>
        <taxon>Xylariaceae</taxon>
        <taxon>Anthostomella</taxon>
    </lineage>
</organism>
<reference evidence="1" key="1">
    <citation type="submission" date="2023-10" db="EMBL/GenBank/DDBJ databases">
        <authorList>
            <person name="Hackl T."/>
        </authorList>
    </citation>
    <scope>NUCLEOTIDE SEQUENCE</scope>
</reference>
<keyword evidence="2" id="KW-1185">Reference proteome</keyword>
<dbReference type="EMBL" id="CAUWAG010000006">
    <property type="protein sequence ID" value="CAJ2503956.1"/>
    <property type="molecule type" value="Genomic_DNA"/>
</dbReference>
<protein>
    <submittedName>
        <fullName evidence="1">Uu.00g113500.m01.CDS01</fullName>
    </submittedName>
</protein>
<dbReference type="AlphaFoldDB" id="A0AAI8VG65"/>
<dbReference type="Proteomes" id="UP001295740">
    <property type="component" value="Unassembled WGS sequence"/>
</dbReference>
<sequence length="161" mass="17722">MTAAITRRAAHRFQVTPLVKHSSLRLSSSACGEQNVELVGAGGVDGSQEVDDDVVIKHTFQQALEASAQKSRSLIKENWLAKLETTLSQTDQLENAALKTELKGMMLQNLRIPRCKSLYRFKRLSDRIAAMDASAILDESAQKSAKGPKLRFGMSLTTPKH</sequence>
<proteinExistence type="predicted"/>
<gene>
    <name evidence="1" type="ORF">KHLLAP_LOCUS4424</name>
</gene>